<dbReference type="RefSeq" id="WP_043010342.1">
    <property type="nucleotide sequence ID" value="NZ_CP009618.1"/>
</dbReference>
<name>A0AAN0W079_9VIBR</name>
<dbReference type="Proteomes" id="UP000030081">
    <property type="component" value="Chromosome 2"/>
</dbReference>
<feature type="transmembrane region" description="Helical" evidence="2">
    <location>
        <begin position="56"/>
        <end position="74"/>
    </location>
</feature>
<dbReference type="EMBL" id="CP009618">
    <property type="protein sequence ID" value="AIW21381.1"/>
    <property type="molecule type" value="Genomic_DNA"/>
</dbReference>
<protein>
    <recommendedName>
        <fullName evidence="5">SMODS and SLOG-associating 2TM effector domain-containing protein</fullName>
    </recommendedName>
</protein>
<evidence type="ECO:0000313" key="4">
    <source>
        <dbReference type="Proteomes" id="UP000030081"/>
    </source>
</evidence>
<reference evidence="3 4" key="1">
    <citation type="submission" date="2014-10" db="EMBL/GenBank/DDBJ databases">
        <title>The Complete Genome Sequence for the Shellfish Pathogen Vibrio coralliilyticus RE98 Isolated from a Shellfish Hatchery.</title>
        <authorList>
            <person name="Richards G.P."/>
            <person name="Bono J.L."/>
            <person name="Watson M.A."/>
            <person name="Needleman D.S."/>
        </authorList>
    </citation>
    <scope>NUCLEOTIDE SEQUENCE [LARGE SCALE GENOMIC DNA]</scope>
    <source>
        <strain evidence="3 4">RE98</strain>
    </source>
</reference>
<keyword evidence="4" id="KW-1185">Reference proteome</keyword>
<gene>
    <name evidence="3" type="ORF">IX92_20440</name>
</gene>
<feature type="compositionally biased region" description="Pro residues" evidence="1">
    <location>
        <begin position="231"/>
        <end position="240"/>
    </location>
</feature>
<sequence>MKETYSLLKGIYFHEQDVREKIITRVQINLGVYVTFFAMFAYMVRMMDYDAHRGAIIAFYSSSLLFLILISVSIKYSKSAFVGMEYRNFPKATEVLEYNEKLIKYASDLKEYNKKHNIQEIIPDPSEQTEEFTLKLLAKCIDHNSSINELRRIAIKRSIKWLVFSTIPLVILSTVFVIADLDVSSPRKHTLIKDDGVSQQIEIFSKLVSNQYNQLLIQQHEATMSDENNEAPPPPPPSKPVEPSWQVSTEDAKDFVADDSHPINEG</sequence>
<evidence type="ECO:0000256" key="1">
    <source>
        <dbReference type="SAM" id="MobiDB-lite"/>
    </source>
</evidence>
<feature type="compositionally biased region" description="Basic and acidic residues" evidence="1">
    <location>
        <begin position="250"/>
        <end position="266"/>
    </location>
</feature>
<organism evidence="3 4">
    <name type="scientific">Vibrio coralliilyticus</name>
    <dbReference type="NCBI Taxonomy" id="190893"/>
    <lineage>
        <taxon>Bacteria</taxon>
        <taxon>Pseudomonadati</taxon>
        <taxon>Pseudomonadota</taxon>
        <taxon>Gammaproteobacteria</taxon>
        <taxon>Vibrionales</taxon>
        <taxon>Vibrionaceae</taxon>
        <taxon>Vibrio</taxon>
    </lineage>
</organism>
<evidence type="ECO:0000313" key="3">
    <source>
        <dbReference type="EMBL" id="AIW21381.1"/>
    </source>
</evidence>
<evidence type="ECO:0008006" key="5">
    <source>
        <dbReference type="Google" id="ProtNLM"/>
    </source>
</evidence>
<keyword evidence="2" id="KW-0472">Membrane</keyword>
<evidence type="ECO:0000256" key="2">
    <source>
        <dbReference type="SAM" id="Phobius"/>
    </source>
</evidence>
<keyword evidence="2" id="KW-1133">Transmembrane helix</keyword>
<feature type="region of interest" description="Disordered" evidence="1">
    <location>
        <begin position="223"/>
        <end position="266"/>
    </location>
</feature>
<dbReference type="KEGG" id="vcy:IX92_20440"/>
<keyword evidence="2" id="KW-0812">Transmembrane</keyword>
<feature type="transmembrane region" description="Helical" evidence="2">
    <location>
        <begin position="161"/>
        <end position="179"/>
    </location>
</feature>
<dbReference type="AlphaFoldDB" id="A0AAN0W079"/>
<feature type="transmembrane region" description="Helical" evidence="2">
    <location>
        <begin position="26"/>
        <end position="44"/>
    </location>
</feature>
<proteinExistence type="predicted"/>
<accession>A0AAN0W079</accession>